<sequence length="319" mass="33196">MQIFPRRWAAMAVIALGTLVSGTLPAPVVAGDAGAAPHLPRAPGAGRAGFDPGALLPLSARPADRAEGAGDNAGPGDWARAPERRLSPYGMPCREELSAVSAPGAMIRLTLFAPCRAGATVRIEHAGLVLEMPTDSMGALRVDLPALVGLGELSAGFEDGTRLARTVVVPDMGEFTRVVVLWERGAASGDEGVGEPPLALHAREVARTAAKGADLWHRQPGNSGRLLRGQGGRMTVIDADNGRAEVYTAPRRLGTVRLSLEGEVTQANCSQAVPATVLRAAPAGGPERSALSLRMPGCARVGEYLRLKSVLPDLKIARN</sequence>
<dbReference type="AlphaFoldDB" id="A0A1U7DJ24"/>
<evidence type="ECO:0000313" key="1">
    <source>
        <dbReference type="EMBL" id="APX89868.1"/>
    </source>
</evidence>
<name>A0A1U7DJ24_9RHOB</name>
<organism evidence="1 2">
    <name type="scientific">Brevirhabdus pacifica</name>
    <dbReference type="NCBI Taxonomy" id="1267768"/>
    <lineage>
        <taxon>Bacteria</taxon>
        <taxon>Pseudomonadati</taxon>
        <taxon>Pseudomonadota</taxon>
        <taxon>Alphaproteobacteria</taxon>
        <taxon>Rhodobacterales</taxon>
        <taxon>Paracoccaceae</taxon>
        <taxon>Brevirhabdus</taxon>
    </lineage>
</organism>
<accession>A0A1U7DJ24</accession>
<reference evidence="1 2" key="1">
    <citation type="submission" date="2017-01" db="EMBL/GenBank/DDBJ databases">
        <title>Genomic analysis of Xuhuaishuia manganoxidans DY6-4.</title>
        <authorList>
            <person name="Wang X."/>
        </authorList>
    </citation>
    <scope>NUCLEOTIDE SEQUENCE [LARGE SCALE GENOMIC DNA]</scope>
    <source>
        <strain evidence="1 2">DY6-4</strain>
    </source>
</reference>
<dbReference type="STRING" id="1267768.BV394_09185"/>
<dbReference type="EMBL" id="CP019124">
    <property type="protein sequence ID" value="APX89868.1"/>
    <property type="molecule type" value="Genomic_DNA"/>
</dbReference>
<gene>
    <name evidence="1" type="ORF">BV394_09185</name>
</gene>
<evidence type="ECO:0000313" key="2">
    <source>
        <dbReference type="Proteomes" id="UP000187266"/>
    </source>
</evidence>
<protein>
    <submittedName>
        <fullName evidence="1">Uncharacterized protein</fullName>
    </submittedName>
</protein>
<dbReference type="Proteomes" id="UP000187266">
    <property type="component" value="Chromosome"/>
</dbReference>
<keyword evidence="2" id="KW-1185">Reference proteome</keyword>
<proteinExistence type="predicted"/>
<dbReference type="OrthoDB" id="7956241at2"/>
<dbReference type="RefSeq" id="WP_076979889.1">
    <property type="nucleotide sequence ID" value="NZ_CP019124.1"/>
</dbReference>
<accession>A0A2M9DBQ1</accession>